<dbReference type="Gene3D" id="2.10.25.10">
    <property type="entry name" value="Laminin"/>
    <property type="match status" value="1"/>
</dbReference>
<dbReference type="InterPro" id="IPR036056">
    <property type="entry name" value="Fibrinogen-like_C"/>
</dbReference>
<dbReference type="InterPro" id="IPR025615">
    <property type="entry name" value="TILa_dom"/>
</dbReference>
<evidence type="ECO:0000313" key="5">
    <source>
        <dbReference type="EMBL" id="KAJ8033371.1"/>
    </source>
</evidence>
<dbReference type="SMART" id="SM00186">
    <property type="entry name" value="FBG"/>
    <property type="match status" value="2"/>
</dbReference>
<evidence type="ECO:0000256" key="1">
    <source>
        <dbReference type="PROSITE-ProRule" id="PRU00076"/>
    </source>
</evidence>
<dbReference type="PROSITE" id="PS51406">
    <property type="entry name" value="FIBRINOGEN_C_2"/>
    <property type="match status" value="2"/>
</dbReference>
<protein>
    <submittedName>
        <fullName evidence="5">Fibrinogen-like protein A</fullName>
    </submittedName>
</protein>
<name>A0A9Q1BV33_HOLLE</name>
<dbReference type="EMBL" id="JAIZAY010000011">
    <property type="protein sequence ID" value="KAJ8033371.1"/>
    <property type="molecule type" value="Genomic_DNA"/>
</dbReference>
<sequence>MSQFCHSKYSLLILCFCWTFRSVVSLDLNIEGTKDVGSSYFYYQQPEYPRDCTEVKNQCSTFNVSGVRLIKPDGYPEPFEVYCDNAVDSGGWTVIYRFLNDSLLFNRNWTEYKSGFGFLSREFWIGLDKLSFLSNQKSYELRIDVTSDDNLSFYVAYSWFRISDEYSEYKLTSVGEYSGTEANINLFLCSSSSQDQVYISPDCSRRCSCTSGLFQCDDYQCSPNAVCEDRNNGKQCYCNAGYKGDGVNCTLDVQPSDCQDVYDRVSNESGVYRIKPSMWSGEPFEVYCNMTEGGGWTVFQRRVDGSLNFNLYWSDYQEGFGTLDHEFWLGNDKLNNLTAQKSYELRIDFVNSNNALYYAKYSSFTISDGSDNYRLSIGSYSGNAGNSLSYHNGHAFSTRDRDNDNWGGRSCVNDVYYFNYCGEIGCNFRGAWWFYSCADSSLNSPYGTNCFYWYNLPGSYCRMKYVEMKIRPV</sequence>
<dbReference type="CDD" id="cd00087">
    <property type="entry name" value="FReD"/>
    <property type="match status" value="1"/>
</dbReference>
<evidence type="ECO:0000256" key="2">
    <source>
        <dbReference type="SAM" id="SignalP"/>
    </source>
</evidence>
<dbReference type="PANTHER" id="PTHR19143">
    <property type="entry name" value="FIBRINOGEN/TENASCIN/ANGIOPOEITIN"/>
    <property type="match status" value="1"/>
</dbReference>
<dbReference type="InterPro" id="IPR014716">
    <property type="entry name" value="Fibrinogen_a/b/g_C_1"/>
</dbReference>
<dbReference type="Pfam" id="PF00147">
    <property type="entry name" value="Fibrinogen_C"/>
    <property type="match status" value="2"/>
</dbReference>
<dbReference type="Proteomes" id="UP001152320">
    <property type="component" value="Chromosome 11"/>
</dbReference>
<feature type="chain" id="PRO_5040502551" evidence="2">
    <location>
        <begin position="26"/>
        <end position="473"/>
    </location>
</feature>
<dbReference type="Gene3D" id="3.90.215.10">
    <property type="entry name" value="Gamma Fibrinogen, chain A, domain 1"/>
    <property type="match status" value="2"/>
</dbReference>
<keyword evidence="2" id="KW-0732">Signal</keyword>
<accession>A0A9Q1BV33</accession>
<feature type="domain" description="Fibrinogen C-terminal" evidence="4">
    <location>
        <begin position="43"/>
        <end position="180"/>
    </location>
</feature>
<dbReference type="PROSITE" id="PS50026">
    <property type="entry name" value="EGF_3"/>
    <property type="match status" value="1"/>
</dbReference>
<organism evidence="5 6">
    <name type="scientific">Holothuria leucospilota</name>
    <name type="common">Black long sea cucumber</name>
    <name type="synonym">Mertensiothuria leucospilota</name>
    <dbReference type="NCBI Taxonomy" id="206669"/>
    <lineage>
        <taxon>Eukaryota</taxon>
        <taxon>Metazoa</taxon>
        <taxon>Echinodermata</taxon>
        <taxon>Eleutherozoa</taxon>
        <taxon>Echinozoa</taxon>
        <taxon>Holothuroidea</taxon>
        <taxon>Aspidochirotacea</taxon>
        <taxon>Aspidochirotida</taxon>
        <taxon>Holothuriidae</taxon>
        <taxon>Holothuria</taxon>
    </lineage>
</organism>
<keyword evidence="6" id="KW-1185">Reference proteome</keyword>
<feature type="signal peptide" evidence="2">
    <location>
        <begin position="1"/>
        <end position="25"/>
    </location>
</feature>
<evidence type="ECO:0000259" key="4">
    <source>
        <dbReference type="PROSITE" id="PS51406"/>
    </source>
</evidence>
<gene>
    <name evidence="5" type="ORF">HOLleu_23588</name>
</gene>
<dbReference type="AlphaFoldDB" id="A0A9Q1BV33"/>
<dbReference type="NCBIfam" id="NF040941">
    <property type="entry name" value="GGGWT_bact"/>
    <property type="match status" value="2"/>
</dbReference>
<dbReference type="InterPro" id="IPR002181">
    <property type="entry name" value="Fibrinogen_a/b/g_C_dom"/>
</dbReference>
<evidence type="ECO:0000259" key="3">
    <source>
        <dbReference type="PROSITE" id="PS50026"/>
    </source>
</evidence>
<comment type="caution">
    <text evidence="1">Lacks conserved residue(s) required for the propagation of feature annotation.</text>
</comment>
<dbReference type="InterPro" id="IPR000742">
    <property type="entry name" value="EGF"/>
</dbReference>
<dbReference type="GO" id="GO:0005615">
    <property type="term" value="C:extracellular space"/>
    <property type="evidence" value="ECO:0007669"/>
    <property type="project" value="TreeGrafter"/>
</dbReference>
<reference evidence="5" key="1">
    <citation type="submission" date="2021-10" db="EMBL/GenBank/DDBJ databases">
        <title>Tropical sea cucumber genome reveals ecological adaptation and Cuvierian tubules defense mechanism.</title>
        <authorList>
            <person name="Chen T."/>
        </authorList>
    </citation>
    <scope>NUCLEOTIDE SEQUENCE</scope>
    <source>
        <strain evidence="5">Nanhai2018</strain>
        <tissue evidence="5">Muscle</tissue>
    </source>
</reference>
<evidence type="ECO:0000313" key="6">
    <source>
        <dbReference type="Proteomes" id="UP001152320"/>
    </source>
</evidence>
<comment type="caution">
    <text evidence="5">The sequence shown here is derived from an EMBL/GenBank/DDBJ whole genome shotgun (WGS) entry which is preliminary data.</text>
</comment>
<keyword evidence="1" id="KW-0245">EGF-like domain</keyword>
<feature type="domain" description="Fibrinogen C-terminal" evidence="4">
    <location>
        <begin position="249"/>
        <end position="473"/>
    </location>
</feature>
<dbReference type="SUPFAM" id="SSF56496">
    <property type="entry name" value="Fibrinogen C-terminal domain-like"/>
    <property type="match status" value="2"/>
</dbReference>
<dbReference type="InterPro" id="IPR050373">
    <property type="entry name" value="Fibrinogen_C-term_domain"/>
</dbReference>
<dbReference type="PROSITE" id="PS01186">
    <property type="entry name" value="EGF_2"/>
    <property type="match status" value="1"/>
</dbReference>
<proteinExistence type="predicted"/>
<dbReference type="OrthoDB" id="7250310at2759"/>
<feature type="domain" description="EGF-like" evidence="3">
    <location>
        <begin position="212"/>
        <end position="250"/>
    </location>
</feature>
<dbReference type="Pfam" id="PF12714">
    <property type="entry name" value="TILa"/>
    <property type="match status" value="1"/>
</dbReference>